<dbReference type="Proteomes" id="UP000596742">
    <property type="component" value="Unassembled WGS sequence"/>
</dbReference>
<protein>
    <submittedName>
        <fullName evidence="1">Uncharacterized protein</fullName>
    </submittedName>
</protein>
<evidence type="ECO:0000313" key="2">
    <source>
        <dbReference type="Proteomes" id="UP000596742"/>
    </source>
</evidence>
<name>A0A8B6FA60_MYTGA</name>
<dbReference type="EMBL" id="UYJE01006492">
    <property type="protein sequence ID" value="VDI46422.1"/>
    <property type="molecule type" value="Genomic_DNA"/>
</dbReference>
<proteinExistence type="predicted"/>
<keyword evidence="2" id="KW-1185">Reference proteome</keyword>
<evidence type="ECO:0000313" key="1">
    <source>
        <dbReference type="EMBL" id="VDI46422.1"/>
    </source>
</evidence>
<dbReference type="AlphaFoldDB" id="A0A8B6FA60"/>
<gene>
    <name evidence="1" type="ORF">MGAL_10B017560</name>
</gene>
<reference evidence="1" key="1">
    <citation type="submission" date="2018-11" db="EMBL/GenBank/DDBJ databases">
        <authorList>
            <person name="Alioto T."/>
            <person name="Alioto T."/>
        </authorList>
    </citation>
    <scope>NUCLEOTIDE SEQUENCE</scope>
</reference>
<accession>A0A8B6FA60</accession>
<sequence>MKFFSTGICQTCRKKHSERIKVDEIQDPDAQNCVLDDNTSTGDDQPVTYKGFKETIESYKFEEQQSTTTPDKILMMENPAEMLGLFTVTIEIDKGFFIKMYV</sequence>
<comment type="caution">
    <text evidence="1">The sequence shown here is derived from an EMBL/GenBank/DDBJ whole genome shotgun (WGS) entry which is preliminary data.</text>
</comment>
<organism evidence="1 2">
    <name type="scientific">Mytilus galloprovincialis</name>
    <name type="common">Mediterranean mussel</name>
    <dbReference type="NCBI Taxonomy" id="29158"/>
    <lineage>
        <taxon>Eukaryota</taxon>
        <taxon>Metazoa</taxon>
        <taxon>Spiralia</taxon>
        <taxon>Lophotrochozoa</taxon>
        <taxon>Mollusca</taxon>
        <taxon>Bivalvia</taxon>
        <taxon>Autobranchia</taxon>
        <taxon>Pteriomorphia</taxon>
        <taxon>Mytilida</taxon>
        <taxon>Mytiloidea</taxon>
        <taxon>Mytilidae</taxon>
        <taxon>Mytilinae</taxon>
        <taxon>Mytilus</taxon>
    </lineage>
</organism>